<organism evidence="1 2">
    <name type="scientific">Trichonephila clavata</name>
    <name type="common">Joro spider</name>
    <name type="synonym">Nephila clavata</name>
    <dbReference type="NCBI Taxonomy" id="2740835"/>
    <lineage>
        <taxon>Eukaryota</taxon>
        <taxon>Metazoa</taxon>
        <taxon>Ecdysozoa</taxon>
        <taxon>Arthropoda</taxon>
        <taxon>Chelicerata</taxon>
        <taxon>Arachnida</taxon>
        <taxon>Araneae</taxon>
        <taxon>Araneomorphae</taxon>
        <taxon>Entelegynae</taxon>
        <taxon>Araneoidea</taxon>
        <taxon>Nephilidae</taxon>
        <taxon>Trichonephila</taxon>
    </lineage>
</organism>
<keyword evidence="2" id="KW-1185">Reference proteome</keyword>
<sequence length="90" mass="9929">MSTRDDNSYSLSMSTTKMGVSLCTYHELSSKLIESLGREGEVIRIARGVAPDEGRELACPPNDLIIQESVIQVNTIDVASVRCVEGWRGW</sequence>
<accession>A0A8X6K1K8</accession>
<dbReference type="AlphaFoldDB" id="A0A8X6K1K8"/>
<comment type="caution">
    <text evidence="1">The sequence shown here is derived from an EMBL/GenBank/DDBJ whole genome shotgun (WGS) entry which is preliminary data.</text>
</comment>
<reference evidence="1" key="1">
    <citation type="submission" date="2020-07" db="EMBL/GenBank/DDBJ databases">
        <title>Multicomponent nature underlies the extraordinary mechanical properties of spider dragline silk.</title>
        <authorList>
            <person name="Kono N."/>
            <person name="Nakamura H."/>
            <person name="Mori M."/>
            <person name="Yoshida Y."/>
            <person name="Ohtoshi R."/>
            <person name="Malay A.D."/>
            <person name="Moran D.A.P."/>
            <person name="Tomita M."/>
            <person name="Numata K."/>
            <person name="Arakawa K."/>
        </authorList>
    </citation>
    <scope>NUCLEOTIDE SEQUENCE</scope>
</reference>
<protein>
    <submittedName>
        <fullName evidence="1">Uncharacterized protein</fullName>
    </submittedName>
</protein>
<evidence type="ECO:0000313" key="1">
    <source>
        <dbReference type="EMBL" id="GFR26586.1"/>
    </source>
</evidence>
<proteinExistence type="predicted"/>
<name>A0A8X6K1K8_TRICU</name>
<evidence type="ECO:0000313" key="2">
    <source>
        <dbReference type="Proteomes" id="UP000887116"/>
    </source>
</evidence>
<dbReference type="Proteomes" id="UP000887116">
    <property type="component" value="Unassembled WGS sequence"/>
</dbReference>
<dbReference type="EMBL" id="BMAO01028674">
    <property type="protein sequence ID" value="GFR26586.1"/>
    <property type="molecule type" value="Genomic_DNA"/>
</dbReference>
<gene>
    <name evidence="1" type="ORF">TNCT_642011</name>
</gene>